<name>A0A2N5THW6_9BASI</name>
<dbReference type="STRING" id="200324.A0A2N5THW6"/>
<dbReference type="AlphaFoldDB" id="A0A2N5THW6"/>
<evidence type="ECO:0000256" key="1">
    <source>
        <dbReference type="SAM" id="MobiDB-lite"/>
    </source>
</evidence>
<feature type="compositionally biased region" description="Basic and acidic residues" evidence="1">
    <location>
        <begin position="192"/>
        <end position="201"/>
    </location>
</feature>
<evidence type="ECO:0000313" key="2">
    <source>
        <dbReference type="EMBL" id="PLW25080.1"/>
    </source>
</evidence>
<feature type="region of interest" description="Disordered" evidence="1">
    <location>
        <begin position="178"/>
        <end position="201"/>
    </location>
</feature>
<keyword evidence="3" id="KW-1185">Reference proteome</keyword>
<protein>
    <submittedName>
        <fullName evidence="2">Uncharacterized protein</fullName>
    </submittedName>
</protein>
<comment type="caution">
    <text evidence="2">The sequence shown here is derived from an EMBL/GenBank/DDBJ whole genome shotgun (WGS) entry which is preliminary data.</text>
</comment>
<proteinExistence type="predicted"/>
<dbReference type="Proteomes" id="UP000235388">
    <property type="component" value="Unassembled WGS sequence"/>
</dbReference>
<dbReference type="EMBL" id="PGCJ01000651">
    <property type="protein sequence ID" value="PLW25080.1"/>
    <property type="molecule type" value="Genomic_DNA"/>
</dbReference>
<sequence length="241" mass="27470">MSFCMFLIPKSLGSPSIPKYHLEGLAQFTREEIENVPEWAALNSFPEELSQFTDEEQKIVPDTTPVRAFNHRETQLSLVLDRMSGHPPTCFTVCNASQTSFVYPLHLRESGLVLDQKLIHPPTEHEIYWDQRCYYLFETIDSSENAITNNVRPLTINIINDLLENRRQDDTNIQVKTEESAMKATSSGNPEGKCENGHHHPDANHIKAHCFELYPKQRVSLRDNTVAQKASTVPYSDSPQS</sequence>
<evidence type="ECO:0000313" key="3">
    <source>
        <dbReference type="Proteomes" id="UP000235388"/>
    </source>
</evidence>
<gene>
    <name evidence="2" type="ORF">PCANC_27921</name>
</gene>
<reference evidence="2 3" key="1">
    <citation type="submission" date="2017-11" db="EMBL/GenBank/DDBJ databases">
        <title>De novo assembly and phasing of dikaryotic genomes from two isolates of Puccinia coronata f. sp. avenae, the causal agent of oat crown rust.</title>
        <authorList>
            <person name="Miller M.E."/>
            <person name="Zhang Y."/>
            <person name="Omidvar V."/>
            <person name="Sperschneider J."/>
            <person name="Schwessinger B."/>
            <person name="Raley C."/>
            <person name="Palmer J.M."/>
            <person name="Garnica D."/>
            <person name="Upadhyaya N."/>
            <person name="Rathjen J."/>
            <person name="Taylor J.M."/>
            <person name="Park R.F."/>
            <person name="Dodds P.N."/>
            <person name="Hirsch C.D."/>
            <person name="Kianian S.F."/>
            <person name="Figueroa M."/>
        </authorList>
    </citation>
    <scope>NUCLEOTIDE SEQUENCE [LARGE SCALE GENOMIC DNA]</scope>
    <source>
        <strain evidence="2">12NC29</strain>
    </source>
</reference>
<accession>A0A2N5THW6</accession>
<organism evidence="2 3">
    <name type="scientific">Puccinia coronata f. sp. avenae</name>
    <dbReference type="NCBI Taxonomy" id="200324"/>
    <lineage>
        <taxon>Eukaryota</taxon>
        <taxon>Fungi</taxon>
        <taxon>Dikarya</taxon>
        <taxon>Basidiomycota</taxon>
        <taxon>Pucciniomycotina</taxon>
        <taxon>Pucciniomycetes</taxon>
        <taxon>Pucciniales</taxon>
        <taxon>Pucciniaceae</taxon>
        <taxon>Puccinia</taxon>
    </lineage>
</organism>